<dbReference type="InterPro" id="IPR002108">
    <property type="entry name" value="ADF-H"/>
</dbReference>
<evidence type="ECO:0000313" key="5">
    <source>
        <dbReference type="EMBL" id="EHB01536.1"/>
    </source>
</evidence>
<dbReference type="AlphaFoldDB" id="G5AWX5"/>
<keyword evidence="3" id="KW-0009">Actin-binding</keyword>
<dbReference type="InterPro" id="IPR017904">
    <property type="entry name" value="ADF/Cofilin"/>
</dbReference>
<feature type="domain" description="ADF-H" evidence="4">
    <location>
        <begin position="2"/>
        <end position="83"/>
    </location>
</feature>
<dbReference type="InterPro" id="IPR029006">
    <property type="entry name" value="ADF-H/Gelsolin-like_dom_sf"/>
</dbReference>
<dbReference type="InParanoid" id="G5AWX5"/>
<evidence type="ECO:0000259" key="4">
    <source>
        <dbReference type="PROSITE" id="PS51263"/>
    </source>
</evidence>
<keyword evidence="2" id="KW-0007">Acetylation</keyword>
<protein>
    <submittedName>
        <fullName evidence="5">Cofilin-2</fullName>
    </submittedName>
</protein>
<dbReference type="Proteomes" id="UP000006813">
    <property type="component" value="Unassembled WGS sequence"/>
</dbReference>
<organism evidence="5 6">
    <name type="scientific">Heterocephalus glaber</name>
    <name type="common">Naked mole rat</name>
    <dbReference type="NCBI Taxonomy" id="10181"/>
    <lineage>
        <taxon>Eukaryota</taxon>
        <taxon>Metazoa</taxon>
        <taxon>Chordata</taxon>
        <taxon>Craniata</taxon>
        <taxon>Vertebrata</taxon>
        <taxon>Euteleostomi</taxon>
        <taxon>Mammalia</taxon>
        <taxon>Eutheria</taxon>
        <taxon>Euarchontoglires</taxon>
        <taxon>Glires</taxon>
        <taxon>Rodentia</taxon>
        <taxon>Hystricomorpha</taxon>
        <taxon>Bathyergidae</taxon>
        <taxon>Heterocephalus</taxon>
    </lineage>
</organism>
<proteinExistence type="inferred from homology"/>
<gene>
    <name evidence="5" type="ORF">GW7_02124</name>
</gene>
<dbReference type="STRING" id="10181.G5AWX5"/>
<dbReference type="Pfam" id="PF00241">
    <property type="entry name" value="Cofilin_ADF"/>
    <property type="match status" value="1"/>
</dbReference>
<dbReference type="Gene3D" id="3.40.20.10">
    <property type="entry name" value="Severin"/>
    <property type="match status" value="1"/>
</dbReference>
<comment type="similarity">
    <text evidence="1">Belongs to the actin-binding proteins ADF family.</text>
</comment>
<accession>G5AWX5</accession>
<dbReference type="PROSITE" id="PS51263">
    <property type="entry name" value="ADF_H"/>
    <property type="match status" value="1"/>
</dbReference>
<dbReference type="PANTHER" id="PTHR11913">
    <property type="entry name" value="COFILIN-RELATED"/>
    <property type="match status" value="1"/>
</dbReference>
<evidence type="ECO:0000256" key="3">
    <source>
        <dbReference type="ARBA" id="ARBA00023203"/>
    </source>
</evidence>
<name>G5AWX5_HETGA</name>
<reference evidence="5 6" key="1">
    <citation type="journal article" date="2011" name="Nature">
        <title>Genome sequencing reveals insights into physiology and longevity of the naked mole rat.</title>
        <authorList>
            <person name="Kim E.B."/>
            <person name="Fang X."/>
            <person name="Fushan A.A."/>
            <person name="Huang Z."/>
            <person name="Lobanov A.V."/>
            <person name="Han L."/>
            <person name="Marino S.M."/>
            <person name="Sun X."/>
            <person name="Turanov A.A."/>
            <person name="Yang P."/>
            <person name="Yim S.H."/>
            <person name="Zhao X."/>
            <person name="Kasaikina M.V."/>
            <person name="Stoletzki N."/>
            <person name="Peng C."/>
            <person name="Polak P."/>
            <person name="Xiong Z."/>
            <person name="Kiezun A."/>
            <person name="Zhu Y."/>
            <person name="Chen Y."/>
            <person name="Kryukov G.V."/>
            <person name="Zhang Q."/>
            <person name="Peshkin L."/>
            <person name="Yang L."/>
            <person name="Bronson R.T."/>
            <person name="Buffenstein R."/>
            <person name="Wang B."/>
            <person name="Han C."/>
            <person name="Li Q."/>
            <person name="Chen L."/>
            <person name="Zhao W."/>
            <person name="Sunyaev S.R."/>
            <person name="Park T.J."/>
            <person name="Zhang G."/>
            <person name="Wang J."/>
            <person name="Gladyshev V.N."/>
        </authorList>
    </citation>
    <scope>NUCLEOTIDE SEQUENCE [LARGE SCALE GENOMIC DNA]</scope>
</reference>
<dbReference type="GO" id="GO:0015629">
    <property type="term" value="C:actin cytoskeleton"/>
    <property type="evidence" value="ECO:0007669"/>
    <property type="project" value="InterPro"/>
</dbReference>
<dbReference type="GO" id="GO:0030042">
    <property type="term" value="P:actin filament depolymerization"/>
    <property type="evidence" value="ECO:0007669"/>
    <property type="project" value="InterPro"/>
</dbReference>
<dbReference type="SUPFAM" id="SSF55753">
    <property type="entry name" value="Actin depolymerizing proteins"/>
    <property type="match status" value="1"/>
</dbReference>
<dbReference type="GO" id="GO:0003779">
    <property type="term" value="F:actin binding"/>
    <property type="evidence" value="ECO:0007669"/>
    <property type="project" value="UniProtKB-KW"/>
</dbReference>
<sequence>MALGVTVNDEVIEVFNEMKIWQSSTQEIKKRKKAVLFHLSNDRRQIIVEEVKQILVGGIGDTVEDLYTSFVKLLPLNECRYAL</sequence>
<evidence type="ECO:0000256" key="1">
    <source>
        <dbReference type="ARBA" id="ARBA00006844"/>
    </source>
</evidence>
<evidence type="ECO:0000313" key="6">
    <source>
        <dbReference type="Proteomes" id="UP000006813"/>
    </source>
</evidence>
<dbReference type="EMBL" id="JH167282">
    <property type="protein sequence ID" value="EHB01536.1"/>
    <property type="molecule type" value="Genomic_DNA"/>
</dbReference>
<evidence type="ECO:0000256" key="2">
    <source>
        <dbReference type="ARBA" id="ARBA00022990"/>
    </source>
</evidence>